<reference evidence="1" key="1">
    <citation type="journal article" date="2016" name="Sci. Rep.">
        <title>Mitochondrial genomes and comparative genomics of Aphanomyces astaci and Aphanomyces invadans.</title>
        <authorList>
            <person name="Makkonen J."/>
            <person name="Vesterbacka A."/>
            <person name="Martin F."/>
            <person name="Jussila J."/>
            <person name="Dieguez-Uribeondo J."/>
            <person name="Kortet R."/>
            <person name="Kokko H."/>
        </authorList>
    </citation>
    <scope>NUCLEOTIDE SEQUENCE</scope>
    <source>
        <strain evidence="1">AP03</strain>
    </source>
</reference>
<reference evidence="1" key="2">
    <citation type="submission" date="2016-06" db="EMBL/GenBank/DDBJ databases">
        <authorList>
            <person name="Kjaerup R.B."/>
            <person name="Dalgaard T.S."/>
            <person name="Juul-Madsen H.R."/>
        </authorList>
    </citation>
    <scope>NUCLEOTIDE SEQUENCE</scope>
    <source>
        <strain evidence="1">AP03</strain>
    </source>
</reference>
<name>A0A1I9Q6F3_APHAT</name>
<proteinExistence type="predicted"/>
<dbReference type="RefSeq" id="YP_009327212.1">
    <property type="nucleotide sequence ID" value="NC_032051.1"/>
</dbReference>
<keyword evidence="1" id="KW-0496">Mitochondrion</keyword>
<dbReference type="GeneID" id="30512522"/>
<evidence type="ECO:0000313" key="1">
    <source>
        <dbReference type="EMBL" id="AOQ30641.1"/>
    </source>
</evidence>
<accession>A0A1I9Q6F3</accession>
<dbReference type="AlphaFoldDB" id="A0A1I9Q6F3"/>
<dbReference type="EMBL" id="KX405004">
    <property type="protein sequence ID" value="AOQ30641.1"/>
    <property type="molecule type" value="Genomic_DNA"/>
</dbReference>
<protein>
    <submittedName>
        <fullName evidence="1">Uncharacterized protein</fullName>
    </submittedName>
</protein>
<gene>
    <name evidence="1" type="primary">ymf101</name>
</gene>
<geneLocation type="mitochondrion" evidence="1"/>
<sequence>MFKKINKYFHFQNQIILTNGAMLKILSVKYIKNIELNNSFLKDFNKTQKKIIIKENNFLIKLKK</sequence>
<organism evidence="1">
    <name type="scientific">Aphanomyces astaci</name>
    <name type="common">Crayfish plague agent</name>
    <dbReference type="NCBI Taxonomy" id="112090"/>
    <lineage>
        <taxon>Eukaryota</taxon>
        <taxon>Sar</taxon>
        <taxon>Stramenopiles</taxon>
        <taxon>Oomycota</taxon>
        <taxon>Saprolegniomycetes</taxon>
        <taxon>Saprolegniales</taxon>
        <taxon>Verrucalvaceae</taxon>
        <taxon>Aphanomyces</taxon>
    </lineage>
</organism>